<dbReference type="RefSeq" id="WP_183354985.1">
    <property type="nucleotide sequence ID" value="NZ_BLXX01000007.1"/>
</dbReference>
<sequence>MKAKSSKTAGKIASWFIVAVVVAGAFAISGVADVSEAGGSSAKLFILFIGAVIVLQVVPGLMLLGAMFKGIYGMIFKRNANREAEHAH</sequence>
<feature type="transmembrane region" description="Helical" evidence="1">
    <location>
        <begin position="12"/>
        <end position="32"/>
    </location>
</feature>
<organism evidence="2 3">
    <name type="scientific">Geomonas silvestris</name>
    <dbReference type="NCBI Taxonomy" id="2740184"/>
    <lineage>
        <taxon>Bacteria</taxon>
        <taxon>Pseudomonadati</taxon>
        <taxon>Thermodesulfobacteriota</taxon>
        <taxon>Desulfuromonadia</taxon>
        <taxon>Geobacterales</taxon>
        <taxon>Geobacteraceae</taxon>
        <taxon>Geomonas</taxon>
    </lineage>
</organism>
<evidence type="ECO:0000256" key="1">
    <source>
        <dbReference type="SAM" id="Phobius"/>
    </source>
</evidence>
<proteinExistence type="predicted"/>
<keyword evidence="1" id="KW-1133">Transmembrane helix</keyword>
<keyword evidence="1" id="KW-0812">Transmembrane</keyword>
<accession>A0A6V8MJM6</accession>
<feature type="transmembrane region" description="Helical" evidence="1">
    <location>
        <begin position="44"/>
        <end position="68"/>
    </location>
</feature>
<protein>
    <submittedName>
        <fullName evidence="2">Uncharacterized protein</fullName>
    </submittedName>
</protein>
<name>A0A6V8MJM6_9BACT</name>
<dbReference type="AlphaFoldDB" id="A0A6V8MJM6"/>
<comment type="caution">
    <text evidence="2">The sequence shown here is derived from an EMBL/GenBank/DDBJ whole genome shotgun (WGS) entry which is preliminary data.</text>
</comment>
<gene>
    <name evidence="2" type="ORF">GMST_24910</name>
</gene>
<keyword evidence="1" id="KW-0472">Membrane</keyword>
<evidence type="ECO:0000313" key="3">
    <source>
        <dbReference type="Proteomes" id="UP000556026"/>
    </source>
</evidence>
<keyword evidence="3" id="KW-1185">Reference proteome</keyword>
<dbReference type="Proteomes" id="UP000556026">
    <property type="component" value="Unassembled WGS sequence"/>
</dbReference>
<reference evidence="3" key="1">
    <citation type="submission" date="2020-06" db="EMBL/GenBank/DDBJ databases">
        <title>Draft genomic sequence of Geomonas sp. Red330.</title>
        <authorList>
            <person name="Itoh H."/>
            <person name="Zhenxing X."/>
            <person name="Ushijima N."/>
            <person name="Masuda Y."/>
            <person name="Shiratori Y."/>
            <person name="Senoo K."/>
        </authorList>
    </citation>
    <scope>NUCLEOTIDE SEQUENCE [LARGE SCALE GENOMIC DNA]</scope>
    <source>
        <strain evidence="3">Red330</strain>
    </source>
</reference>
<dbReference type="EMBL" id="BLXX01000007">
    <property type="protein sequence ID" value="GFO60166.1"/>
    <property type="molecule type" value="Genomic_DNA"/>
</dbReference>
<evidence type="ECO:0000313" key="2">
    <source>
        <dbReference type="EMBL" id="GFO60166.1"/>
    </source>
</evidence>